<dbReference type="RefSeq" id="XP_009165891.1">
    <property type="nucleotide sequence ID" value="XM_009167627.1"/>
</dbReference>
<evidence type="ECO:0000256" key="5">
    <source>
        <dbReference type="ARBA" id="ARBA00023145"/>
    </source>
</evidence>
<feature type="transmembrane region" description="Helical" evidence="7">
    <location>
        <begin position="58"/>
        <end position="77"/>
    </location>
</feature>
<dbReference type="Pfam" id="PF00112">
    <property type="entry name" value="Peptidase_C1"/>
    <property type="match status" value="1"/>
</dbReference>
<dbReference type="PROSITE" id="PS00640">
    <property type="entry name" value="THIOL_PROTEASE_ASN"/>
    <property type="match status" value="1"/>
</dbReference>
<dbReference type="InterPro" id="IPR013128">
    <property type="entry name" value="Peptidase_C1A"/>
</dbReference>
<accession>A0A075AHS1</accession>
<evidence type="ECO:0000256" key="6">
    <source>
        <dbReference type="ARBA" id="ARBA00023157"/>
    </source>
</evidence>
<keyword evidence="4" id="KW-0788">Thiol protease</keyword>
<keyword evidence="6" id="KW-1015">Disulfide bond</keyword>
<keyword evidence="7" id="KW-0812">Transmembrane</keyword>
<evidence type="ECO:0000313" key="10">
    <source>
        <dbReference type="EMBL" id="KER30374.1"/>
    </source>
</evidence>
<dbReference type="GO" id="GO:0008234">
    <property type="term" value="F:cysteine-type peptidase activity"/>
    <property type="evidence" value="ECO:0007669"/>
    <property type="project" value="UniProtKB-KW"/>
</dbReference>
<evidence type="ECO:0000313" key="11">
    <source>
        <dbReference type="Proteomes" id="UP000054324"/>
    </source>
</evidence>
<name>A0A075AHS1_OPIVI</name>
<dbReference type="AlphaFoldDB" id="A0A075AHS1"/>
<gene>
    <name evidence="10" type="ORF">T265_03208</name>
</gene>
<dbReference type="InterPro" id="IPR038765">
    <property type="entry name" value="Papain-like_cys_pep_sf"/>
</dbReference>
<dbReference type="InterPro" id="IPR025661">
    <property type="entry name" value="Pept_asp_AS"/>
</dbReference>
<keyword evidence="7" id="KW-1133">Transmembrane helix</keyword>
<organism evidence="10 11">
    <name type="scientific">Opisthorchis viverrini</name>
    <name type="common">Southeast Asian liver fluke</name>
    <dbReference type="NCBI Taxonomy" id="6198"/>
    <lineage>
        <taxon>Eukaryota</taxon>
        <taxon>Metazoa</taxon>
        <taxon>Spiralia</taxon>
        <taxon>Lophotrochozoa</taxon>
        <taxon>Platyhelminthes</taxon>
        <taxon>Trematoda</taxon>
        <taxon>Digenea</taxon>
        <taxon>Opisthorchiida</taxon>
        <taxon>Opisthorchiata</taxon>
        <taxon>Opisthorchiidae</taxon>
        <taxon>Opisthorchis</taxon>
    </lineage>
</organism>
<keyword evidence="3" id="KW-0378">Hydrolase</keyword>
<dbReference type="KEGG" id="ovi:T265_03208"/>
<protein>
    <recommendedName>
        <fullName evidence="12">Papain family cysteine protease</fullName>
    </recommendedName>
</protein>
<evidence type="ECO:0000256" key="1">
    <source>
        <dbReference type="ARBA" id="ARBA00008455"/>
    </source>
</evidence>
<dbReference type="InterPro" id="IPR025660">
    <property type="entry name" value="Pept_his_AS"/>
</dbReference>
<dbReference type="SMART" id="SM00645">
    <property type="entry name" value="Pept_C1"/>
    <property type="match status" value="1"/>
</dbReference>
<dbReference type="PRINTS" id="PR00705">
    <property type="entry name" value="PAPAIN"/>
</dbReference>
<proteinExistence type="inferred from homology"/>
<dbReference type="InterPro" id="IPR039417">
    <property type="entry name" value="Peptidase_C1A_papain-like"/>
</dbReference>
<dbReference type="PROSITE" id="PS00139">
    <property type="entry name" value="THIOL_PROTEASE_CYS"/>
    <property type="match status" value="1"/>
</dbReference>
<evidence type="ECO:0000256" key="3">
    <source>
        <dbReference type="ARBA" id="ARBA00022801"/>
    </source>
</evidence>
<dbReference type="PANTHER" id="PTHR12411">
    <property type="entry name" value="CYSTEINE PROTEASE FAMILY C1-RELATED"/>
    <property type="match status" value="1"/>
</dbReference>
<dbReference type="InterPro" id="IPR013201">
    <property type="entry name" value="Prot_inhib_I29"/>
</dbReference>
<dbReference type="MEROPS" id="C01.152"/>
<dbReference type="STRING" id="6198.A0A075AHS1"/>
<feature type="domain" description="Peptidase C1A papain C-terminal" evidence="8">
    <location>
        <begin position="216"/>
        <end position="436"/>
    </location>
</feature>
<dbReference type="SMART" id="SM00848">
    <property type="entry name" value="Inhibitor_I29"/>
    <property type="match status" value="1"/>
</dbReference>
<evidence type="ECO:0000259" key="8">
    <source>
        <dbReference type="SMART" id="SM00645"/>
    </source>
</evidence>
<keyword evidence="11" id="KW-1185">Reference proteome</keyword>
<dbReference type="PROSITE" id="PS00639">
    <property type="entry name" value="THIOL_PROTEASE_HIS"/>
    <property type="match status" value="1"/>
</dbReference>
<dbReference type="Pfam" id="PF08246">
    <property type="entry name" value="Inhibitor_I29"/>
    <property type="match status" value="1"/>
</dbReference>
<evidence type="ECO:0000256" key="4">
    <source>
        <dbReference type="ARBA" id="ARBA00022807"/>
    </source>
</evidence>
<keyword evidence="7" id="KW-0472">Membrane</keyword>
<evidence type="ECO:0000256" key="7">
    <source>
        <dbReference type="SAM" id="Phobius"/>
    </source>
</evidence>
<dbReference type="EMBL" id="KL596662">
    <property type="protein sequence ID" value="KER30374.1"/>
    <property type="molecule type" value="Genomic_DNA"/>
</dbReference>
<dbReference type="CTD" id="20317395"/>
<dbReference type="SUPFAM" id="SSF54001">
    <property type="entry name" value="Cysteine proteinases"/>
    <property type="match status" value="1"/>
</dbReference>
<sequence length="437" mass="49412">MYMYRDISNIVATEKRSGLVQRIQLPENIINERFIWVPGESLEKTKLREQEDFFENPAFCNVMGIILLAAILTFLPYKAYGKSITSDLAQLTLVQNFTKWEAAGHLSLLDAYYLYNIFGDRWDVALNGAWKHFVKKYKREYAGPVEQARRFRIFTRNFIRVNQHNVRYIQGDTFYTMGINRFSDRTTEEFRRLLGFRDLRNTSRVNSKYITIATEPPPSIDWRTTGAVTPVKDQGQCGSCWAFSATGAIEGQHFMATKQLVSLSEQQLVDCSSHFGNFGCSGGWMDNAFKYVKHTHGITTETNYPYISGETGAPNPHCKFHGKTVATTVTGIVDLPRGNESALKQAVGLHGPISVAIHASLESFVGYKSGVYSDEQCSSDELDHAVLVVGYGEENGIPYWLIKNSWGVDWGELGYVKIRRNHHNLCGVASRASYPLM</sequence>
<dbReference type="InterPro" id="IPR000668">
    <property type="entry name" value="Peptidase_C1A_C"/>
</dbReference>
<keyword evidence="5" id="KW-0865">Zymogen</keyword>
<dbReference type="GeneID" id="20317395"/>
<evidence type="ECO:0008006" key="12">
    <source>
        <dbReference type="Google" id="ProtNLM"/>
    </source>
</evidence>
<dbReference type="CDD" id="cd02248">
    <property type="entry name" value="Peptidase_C1A"/>
    <property type="match status" value="1"/>
</dbReference>
<reference evidence="10 11" key="1">
    <citation type="submission" date="2013-11" db="EMBL/GenBank/DDBJ databases">
        <title>Opisthorchis viverrini - life in the bile duct.</title>
        <authorList>
            <person name="Young N.D."/>
            <person name="Nagarajan N."/>
            <person name="Lin S.J."/>
            <person name="Korhonen P.K."/>
            <person name="Jex A.R."/>
            <person name="Hall R.S."/>
            <person name="Safavi-Hemami H."/>
            <person name="Kaewkong W."/>
            <person name="Bertrand D."/>
            <person name="Gao S."/>
            <person name="Seet Q."/>
            <person name="Wongkham S."/>
            <person name="Teh B.T."/>
            <person name="Wongkham C."/>
            <person name="Intapan P.M."/>
            <person name="Maleewong W."/>
            <person name="Yang X."/>
            <person name="Hu M."/>
            <person name="Wang Z."/>
            <person name="Hofmann A."/>
            <person name="Sternberg P.W."/>
            <person name="Tan P."/>
            <person name="Wang J."/>
            <person name="Gasser R.B."/>
        </authorList>
    </citation>
    <scope>NUCLEOTIDE SEQUENCE [LARGE SCALE GENOMIC DNA]</scope>
</reference>
<keyword evidence="2" id="KW-0645">Protease</keyword>
<dbReference type="Gene3D" id="3.90.70.10">
    <property type="entry name" value="Cysteine proteinases"/>
    <property type="match status" value="1"/>
</dbReference>
<comment type="similarity">
    <text evidence="1">Belongs to the peptidase C1 family.</text>
</comment>
<feature type="domain" description="Cathepsin propeptide inhibitor" evidence="9">
    <location>
        <begin position="130"/>
        <end position="190"/>
    </location>
</feature>
<dbReference type="Proteomes" id="UP000054324">
    <property type="component" value="Unassembled WGS sequence"/>
</dbReference>
<dbReference type="OrthoDB" id="10253408at2759"/>
<dbReference type="FunFam" id="3.90.70.10:FF:000006">
    <property type="entry name" value="Cathepsin S"/>
    <property type="match status" value="1"/>
</dbReference>
<dbReference type="GO" id="GO:0006508">
    <property type="term" value="P:proteolysis"/>
    <property type="evidence" value="ECO:0007669"/>
    <property type="project" value="UniProtKB-KW"/>
</dbReference>
<evidence type="ECO:0000259" key="9">
    <source>
        <dbReference type="SMART" id="SM00848"/>
    </source>
</evidence>
<dbReference type="InterPro" id="IPR000169">
    <property type="entry name" value="Pept_cys_AS"/>
</dbReference>
<evidence type="ECO:0000256" key="2">
    <source>
        <dbReference type="ARBA" id="ARBA00022670"/>
    </source>
</evidence>